<dbReference type="AlphaFoldDB" id="A0A2V4MJ01"/>
<dbReference type="Proteomes" id="UP000248012">
    <property type="component" value="Unassembled WGS sequence"/>
</dbReference>
<dbReference type="OrthoDB" id="9151061at2"/>
<protein>
    <submittedName>
        <fullName evidence="1">Uncharacterized protein</fullName>
    </submittedName>
</protein>
<accession>A0A2V4MJ01</accession>
<dbReference type="EMBL" id="QFVT01000012">
    <property type="protein sequence ID" value="PYC46591.1"/>
    <property type="molecule type" value="Genomic_DNA"/>
</dbReference>
<dbReference type="RefSeq" id="WP_110797053.1">
    <property type="nucleotide sequence ID" value="NZ_KZ826491.1"/>
</dbReference>
<comment type="caution">
    <text evidence="1">The sequence shown here is derived from an EMBL/GenBank/DDBJ whole genome shotgun (WGS) entry which is preliminary data.</text>
</comment>
<sequence>MNVQQNALSRLANAMRLFGEANLKFDGLKKIDLEEAVHNLDRTFEAKLEAFHSLYDVDKAEFDYFSCADTAVLIMLRNAIHHRDHPLFSSWNEEMALNGGIDRSRGAEFIFAAHEVVGAGHTMRQCYRLDDFYLRLDGTLASPHLEGRMGVRNREKLLAQINSELKFEEILSHATANRYPSHQVYLNVIPIFVSALCRIFGSLNDRGVKFDGFDAGAYKSVFVDELSVDLSNVNYATLRII</sequence>
<gene>
    <name evidence="1" type="ORF">DI396_14940</name>
</gene>
<evidence type="ECO:0000313" key="2">
    <source>
        <dbReference type="Proteomes" id="UP000248012"/>
    </source>
</evidence>
<evidence type="ECO:0000313" key="1">
    <source>
        <dbReference type="EMBL" id="PYC46591.1"/>
    </source>
</evidence>
<name>A0A2V4MJ01_9RHOB</name>
<proteinExistence type="predicted"/>
<keyword evidence="2" id="KW-1185">Reference proteome</keyword>
<organism evidence="1 2">
    <name type="scientific">Litorivita pollutaquae</name>
    <dbReference type="NCBI Taxonomy" id="2200892"/>
    <lineage>
        <taxon>Bacteria</taxon>
        <taxon>Pseudomonadati</taxon>
        <taxon>Pseudomonadota</taxon>
        <taxon>Alphaproteobacteria</taxon>
        <taxon>Rhodobacterales</taxon>
        <taxon>Paracoccaceae</taxon>
        <taxon>Litorivita</taxon>
    </lineage>
</organism>
<reference evidence="1 2" key="1">
    <citation type="submission" date="2018-05" db="EMBL/GenBank/DDBJ databases">
        <title>Oceanovita maritima gen. nov., sp. nov., a marine bacterium in the family Rhodobacteraceae isolated from surface seawater of Lundu port Xiamen, China.</title>
        <authorList>
            <person name="Hetharua B.H."/>
            <person name="Min D."/>
            <person name="Liao H."/>
            <person name="Tian Y."/>
        </authorList>
    </citation>
    <scope>NUCLEOTIDE SEQUENCE [LARGE SCALE GENOMIC DNA]</scope>
    <source>
        <strain evidence="1 2">FSX-11</strain>
    </source>
</reference>